<accession>A0A2K3CR81</accession>
<dbReference type="EMBL" id="CM008978">
    <property type="protein sequence ID" value="PNW70785.1"/>
    <property type="molecule type" value="Genomic_DNA"/>
</dbReference>
<evidence type="ECO:0000313" key="5">
    <source>
        <dbReference type="EMBL" id="PNW70785.1"/>
    </source>
</evidence>
<protein>
    <recommendedName>
        <fullName evidence="4">Nuclear speckle splicing regulatory protein 1 N-terminal domain-containing protein</fullName>
    </recommendedName>
</protein>
<feature type="compositionally biased region" description="Basic and acidic residues" evidence="3">
    <location>
        <begin position="300"/>
        <end position="313"/>
    </location>
</feature>
<evidence type="ECO:0000259" key="4">
    <source>
        <dbReference type="Pfam" id="PF09745"/>
    </source>
</evidence>
<evidence type="ECO:0000256" key="1">
    <source>
        <dbReference type="ARBA" id="ARBA00010126"/>
    </source>
</evidence>
<feature type="region of interest" description="Disordered" evidence="3">
    <location>
        <begin position="173"/>
        <end position="194"/>
    </location>
</feature>
<dbReference type="InterPro" id="IPR018612">
    <property type="entry name" value="NSRP1_N"/>
</dbReference>
<feature type="compositionally biased region" description="Low complexity" evidence="3">
    <location>
        <begin position="346"/>
        <end position="359"/>
    </location>
</feature>
<reference evidence="5 6" key="1">
    <citation type="journal article" date="2007" name="Science">
        <title>The Chlamydomonas genome reveals the evolution of key animal and plant functions.</title>
        <authorList>
            <person name="Merchant S.S."/>
            <person name="Prochnik S.E."/>
            <person name="Vallon O."/>
            <person name="Harris E.H."/>
            <person name="Karpowicz S.J."/>
            <person name="Witman G.B."/>
            <person name="Terry A."/>
            <person name="Salamov A."/>
            <person name="Fritz-Laylin L.K."/>
            <person name="Marechal-Drouard L."/>
            <person name="Marshall W.F."/>
            <person name="Qu L.H."/>
            <person name="Nelson D.R."/>
            <person name="Sanderfoot A.A."/>
            <person name="Spalding M.H."/>
            <person name="Kapitonov V.V."/>
            <person name="Ren Q."/>
            <person name="Ferris P."/>
            <person name="Lindquist E."/>
            <person name="Shapiro H."/>
            <person name="Lucas S.M."/>
            <person name="Grimwood J."/>
            <person name="Schmutz J."/>
            <person name="Cardol P."/>
            <person name="Cerutti H."/>
            <person name="Chanfreau G."/>
            <person name="Chen C.L."/>
            <person name="Cognat V."/>
            <person name="Croft M.T."/>
            <person name="Dent R."/>
            <person name="Dutcher S."/>
            <person name="Fernandez E."/>
            <person name="Fukuzawa H."/>
            <person name="Gonzalez-Ballester D."/>
            <person name="Gonzalez-Halphen D."/>
            <person name="Hallmann A."/>
            <person name="Hanikenne M."/>
            <person name="Hippler M."/>
            <person name="Inwood W."/>
            <person name="Jabbari K."/>
            <person name="Kalanon M."/>
            <person name="Kuras R."/>
            <person name="Lefebvre P.A."/>
            <person name="Lemaire S.D."/>
            <person name="Lobanov A.V."/>
            <person name="Lohr M."/>
            <person name="Manuell A."/>
            <person name="Meier I."/>
            <person name="Mets L."/>
            <person name="Mittag M."/>
            <person name="Mittelmeier T."/>
            <person name="Moroney J.V."/>
            <person name="Moseley J."/>
            <person name="Napoli C."/>
            <person name="Nedelcu A.M."/>
            <person name="Niyogi K."/>
            <person name="Novoselov S.V."/>
            <person name="Paulsen I.T."/>
            <person name="Pazour G."/>
            <person name="Purton S."/>
            <person name="Ral J.P."/>
            <person name="Riano-Pachon D.M."/>
            <person name="Riekhof W."/>
            <person name="Rymarquis L."/>
            <person name="Schroda M."/>
            <person name="Stern D."/>
            <person name="Umen J."/>
            <person name="Willows R."/>
            <person name="Wilson N."/>
            <person name="Zimmer S.L."/>
            <person name="Allmer J."/>
            <person name="Balk J."/>
            <person name="Bisova K."/>
            <person name="Chen C.J."/>
            <person name="Elias M."/>
            <person name="Gendler K."/>
            <person name="Hauser C."/>
            <person name="Lamb M.R."/>
            <person name="Ledford H."/>
            <person name="Long J.C."/>
            <person name="Minagawa J."/>
            <person name="Page M.D."/>
            <person name="Pan J."/>
            <person name="Pootakham W."/>
            <person name="Roje S."/>
            <person name="Rose A."/>
            <person name="Stahlberg E."/>
            <person name="Terauchi A.M."/>
            <person name="Yang P."/>
            <person name="Ball S."/>
            <person name="Bowler C."/>
            <person name="Dieckmann C.L."/>
            <person name="Gladyshev V.N."/>
            <person name="Green P."/>
            <person name="Jorgensen R."/>
            <person name="Mayfield S."/>
            <person name="Mueller-Roeber B."/>
            <person name="Rajamani S."/>
            <person name="Sayre R.T."/>
            <person name="Brokstein P."/>
            <person name="Dubchak I."/>
            <person name="Goodstein D."/>
            <person name="Hornick L."/>
            <person name="Huang Y.W."/>
            <person name="Jhaveri J."/>
            <person name="Luo Y."/>
            <person name="Martinez D."/>
            <person name="Ngau W.C."/>
            <person name="Otillar B."/>
            <person name="Poliakov A."/>
            <person name="Porter A."/>
            <person name="Szajkowski L."/>
            <person name="Werner G."/>
            <person name="Zhou K."/>
            <person name="Grigoriev I.V."/>
            <person name="Rokhsar D.S."/>
            <person name="Grossman A.R."/>
        </authorList>
    </citation>
    <scope>NUCLEOTIDE SEQUENCE [LARGE SCALE GENOMIC DNA]</scope>
    <source>
        <strain evidence="6">CC-503</strain>
    </source>
</reference>
<dbReference type="InParanoid" id="A0A2K3CR81"/>
<dbReference type="OMA" id="LYERRMV"/>
<feature type="domain" description="Nuclear speckle splicing regulatory protein 1 N-terminal" evidence="4">
    <location>
        <begin position="79"/>
        <end position="194"/>
    </location>
</feature>
<feature type="compositionally biased region" description="Acidic residues" evidence="3">
    <location>
        <begin position="316"/>
        <end position="329"/>
    </location>
</feature>
<comment type="similarity">
    <text evidence="1">Belongs to the NSRP1 family.</text>
</comment>
<organism evidence="5 6">
    <name type="scientific">Chlamydomonas reinhardtii</name>
    <name type="common">Chlamydomonas smithii</name>
    <dbReference type="NCBI Taxonomy" id="3055"/>
    <lineage>
        <taxon>Eukaryota</taxon>
        <taxon>Viridiplantae</taxon>
        <taxon>Chlorophyta</taxon>
        <taxon>core chlorophytes</taxon>
        <taxon>Chlorophyceae</taxon>
        <taxon>CS clade</taxon>
        <taxon>Chlamydomonadales</taxon>
        <taxon>Chlamydomonadaceae</taxon>
        <taxon>Chlamydomonas</taxon>
    </lineage>
</organism>
<dbReference type="GO" id="GO:0000381">
    <property type="term" value="P:regulation of alternative mRNA splicing, via spliceosome"/>
    <property type="evidence" value="ECO:0007669"/>
    <property type="project" value="InterPro"/>
</dbReference>
<sequence>MSGEKPAGVLVGQKGVKYGLQKVAPKKPGQLGMAQKPAGNAPRKLTPGNVFGDDDSEEEDVEKQIARQAEKKRAAAKVQHMYEEALAQDPSAFDYDGVYDAMQADRAQPKMQDKVQRQSKYIASLLEQAQQRKREQDVLYERRMVKEREAEDHLYEGKERFVTGAYRRKLEEDKKWAEEQARKEAEEAAADVRKVGHLGNFYANLLTKNVAYGGKDTDKDKDNQQDKDRDREARRSGSPSPGPGPNGDGVEGAAGRGASRSQERSASPSAADHPGSHKVLGQLDQYDRLRLEAERALLRERRERQKEGRKEPGGEGTEEAGEEVGEEGQDGQKAGEGDARRREEQAPGAAALGAAALGTSAGGRERSVEQPDAAAAPVGAAAAGATAGATATASAGAGAGAGGGKRRNDDSQVASARERYLARKQQRT</sequence>
<feature type="compositionally biased region" description="Basic and acidic residues" evidence="3">
    <location>
        <begin position="406"/>
        <end position="421"/>
    </location>
</feature>
<keyword evidence="6" id="KW-1185">Reference proteome</keyword>
<evidence type="ECO:0000256" key="3">
    <source>
        <dbReference type="SAM" id="MobiDB-lite"/>
    </source>
</evidence>
<dbReference type="RefSeq" id="XP_042914951.1">
    <property type="nucleotide sequence ID" value="XM_043072492.1"/>
</dbReference>
<feature type="compositionally biased region" description="Gly residues" evidence="3">
    <location>
        <begin position="245"/>
        <end position="255"/>
    </location>
</feature>
<feature type="region of interest" description="Disordered" evidence="3">
    <location>
        <begin position="27"/>
        <end position="67"/>
    </location>
</feature>
<dbReference type="KEGG" id="cre:CHLRE_17g734000v5"/>
<feature type="compositionally biased region" description="Basic and acidic residues" evidence="3">
    <location>
        <begin position="333"/>
        <end position="345"/>
    </location>
</feature>
<feature type="region of interest" description="Disordered" evidence="3">
    <location>
        <begin position="300"/>
        <end position="428"/>
    </location>
</feature>
<keyword evidence="2" id="KW-0175">Coiled coil</keyword>
<dbReference type="GeneID" id="66057105"/>
<evidence type="ECO:0000313" key="6">
    <source>
        <dbReference type="Proteomes" id="UP000006906"/>
    </source>
</evidence>
<dbReference type="PANTHER" id="PTHR30060:SF0">
    <property type="entry name" value="COILED-COIL PROTEIN (DUF2040)-RELATED"/>
    <property type="match status" value="1"/>
</dbReference>
<dbReference type="AlphaFoldDB" id="A0A2K3CR81"/>
<name>A0A2K3CR81_CHLRE</name>
<dbReference type="OrthoDB" id="446635at2759"/>
<feature type="compositionally biased region" description="Basic and acidic residues" evidence="3">
    <location>
        <begin position="215"/>
        <end position="235"/>
    </location>
</feature>
<dbReference type="STRING" id="3055.A0A2K3CR81"/>
<dbReference type="Proteomes" id="UP000006906">
    <property type="component" value="Chromosome 17"/>
</dbReference>
<dbReference type="Pfam" id="PF09745">
    <property type="entry name" value="NSRP1_N"/>
    <property type="match status" value="1"/>
</dbReference>
<dbReference type="Gramene" id="PNW70785">
    <property type="protein sequence ID" value="PNW70785"/>
    <property type="gene ID" value="CHLRE_17g734000v5"/>
</dbReference>
<proteinExistence type="inferred from homology"/>
<evidence type="ECO:0000256" key="2">
    <source>
        <dbReference type="ARBA" id="ARBA00023054"/>
    </source>
</evidence>
<feature type="compositionally biased region" description="Acidic residues" evidence="3">
    <location>
        <begin position="52"/>
        <end position="61"/>
    </location>
</feature>
<feature type="region of interest" description="Disordered" evidence="3">
    <location>
        <begin position="209"/>
        <end position="287"/>
    </location>
</feature>
<dbReference type="PANTHER" id="PTHR30060">
    <property type="entry name" value="INNER MEMBRANE PROTEIN"/>
    <property type="match status" value="1"/>
</dbReference>
<feature type="compositionally biased region" description="Low complexity" evidence="3">
    <location>
        <begin position="373"/>
        <end position="396"/>
    </location>
</feature>
<gene>
    <name evidence="5" type="ORF">CHLRE_17g734000v5</name>
</gene>